<sequence length="155" mass="16820">MEGPVRTPVQQLNDYLYSQFIILRVVGGNKRFNCKNCLHNFSGQIGRVKQHLCGSIGDVKGCSFSETNRKREVLNEIETLEQALPKSKKQKLNKNTVSVAAFATASGSNLKQVPIQTSLSAASKLAVDQALADWMFESGIPAQEAVSAIGPPMAL</sequence>
<protein>
    <recommendedName>
        <fullName evidence="3">BED-type domain-containing protein</fullName>
    </recommendedName>
</protein>
<dbReference type="EMBL" id="CAUYUE010000001">
    <property type="protein sequence ID" value="CAK0732979.1"/>
    <property type="molecule type" value="Genomic_DNA"/>
</dbReference>
<accession>A0AAV1HSC6</accession>
<proteinExistence type="predicted"/>
<dbReference type="AlphaFoldDB" id="A0AAV1HSC6"/>
<reference evidence="1 2" key="1">
    <citation type="submission" date="2023-10" db="EMBL/GenBank/DDBJ databases">
        <authorList>
            <person name="Maclean D."/>
            <person name="Macfadyen A."/>
        </authorList>
    </citation>
    <scope>NUCLEOTIDE SEQUENCE [LARGE SCALE GENOMIC DNA]</scope>
</reference>
<evidence type="ECO:0000313" key="1">
    <source>
        <dbReference type="EMBL" id="CAK0732979.1"/>
    </source>
</evidence>
<keyword evidence="2" id="KW-1185">Reference proteome</keyword>
<evidence type="ECO:0000313" key="2">
    <source>
        <dbReference type="Proteomes" id="UP001314263"/>
    </source>
</evidence>
<evidence type="ECO:0008006" key="3">
    <source>
        <dbReference type="Google" id="ProtNLM"/>
    </source>
</evidence>
<name>A0AAV1HSC6_9CHLO</name>
<organism evidence="1 2">
    <name type="scientific">Coccomyxa viridis</name>
    <dbReference type="NCBI Taxonomy" id="1274662"/>
    <lineage>
        <taxon>Eukaryota</taxon>
        <taxon>Viridiplantae</taxon>
        <taxon>Chlorophyta</taxon>
        <taxon>core chlorophytes</taxon>
        <taxon>Trebouxiophyceae</taxon>
        <taxon>Trebouxiophyceae incertae sedis</taxon>
        <taxon>Coccomyxaceae</taxon>
        <taxon>Coccomyxa</taxon>
    </lineage>
</organism>
<gene>
    <name evidence="1" type="ORF">CVIRNUC_000209</name>
</gene>
<dbReference type="Proteomes" id="UP001314263">
    <property type="component" value="Unassembled WGS sequence"/>
</dbReference>
<comment type="caution">
    <text evidence="1">The sequence shown here is derived from an EMBL/GenBank/DDBJ whole genome shotgun (WGS) entry which is preliminary data.</text>
</comment>